<sequence>MNSANQEMYRREGMHNTATTIAIELEALERCENCDEVRNNHSGMKDMVRDEALKRFRAKNPRMEDFRDEQEVEDAVKGAFKNASEECSCANQGDD</sequence>
<dbReference type="Gene3D" id="1.10.10.1920">
    <property type="match status" value="1"/>
</dbReference>
<dbReference type="InterPro" id="IPR048532">
    <property type="entry name" value="ea8_5-like_sf"/>
</dbReference>
<dbReference type="EMBL" id="FOIB01000020">
    <property type="protein sequence ID" value="SEU42603.1"/>
    <property type="molecule type" value="Genomic_DNA"/>
</dbReference>
<gene>
    <name evidence="1" type="ORF">SAMN05443572_1207</name>
</gene>
<comment type="caution">
    <text evidence="1">The sequence shown here is derived from an EMBL/GenBank/DDBJ whole genome shotgun (WGS) entry which is preliminary data.</text>
</comment>
<organism evidence="1 2">
    <name type="scientific">Myxococcus fulvus</name>
    <dbReference type="NCBI Taxonomy" id="33"/>
    <lineage>
        <taxon>Bacteria</taxon>
        <taxon>Pseudomonadati</taxon>
        <taxon>Myxococcota</taxon>
        <taxon>Myxococcia</taxon>
        <taxon>Myxococcales</taxon>
        <taxon>Cystobacterineae</taxon>
        <taxon>Myxococcaceae</taxon>
        <taxon>Myxococcus</taxon>
    </lineage>
</organism>
<accession>A0ABY1CXU8</accession>
<proteinExistence type="predicted"/>
<name>A0ABY1CXU8_MYXFU</name>
<dbReference type="Proteomes" id="UP000183760">
    <property type="component" value="Unassembled WGS sequence"/>
</dbReference>
<evidence type="ECO:0000313" key="1">
    <source>
        <dbReference type="EMBL" id="SEU42603.1"/>
    </source>
</evidence>
<keyword evidence="2" id="KW-1185">Reference proteome</keyword>
<protein>
    <recommendedName>
        <fullName evidence="3">Lipoprotein</fullName>
    </recommendedName>
</protein>
<reference evidence="1 2" key="1">
    <citation type="submission" date="2016-10" db="EMBL/GenBank/DDBJ databases">
        <authorList>
            <person name="Varghese N."/>
            <person name="Submissions S."/>
        </authorList>
    </citation>
    <scope>NUCLEOTIDE SEQUENCE [LARGE SCALE GENOMIC DNA]</scope>
    <source>
        <strain evidence="1 2">DSM 16525</strain>
    </source>
</reference>
<evidence type="ECO:0008006" key="3">
    <source>
        <dbReference type="Google" id="ProtNLM"/>
    </source>
</evidence>
<evidence type="ECO:0000313" key="2">
    <source>
        <dbReference type="Proteomes" id="UP000183760"/>
    </source>
</evidence>